<dbReference type="Proteomes" id="UP001596060">
    <property type="component" value="Unassembled WGS sequence"/>
</dbReference>
<gene>
    <name evidence="5" type="ORF">ACFPN9_25530</name>
</gene>
<feature type="domain" description="HpcH/HpaI aldolase/citrate lyase" evidence="4">
    <location>
        <begin position="34"/>
        <end position="246"/>
    </location>
</feature>
<comment type="caution">
    <text evidence="5">The sequence shown here is derived from an EMBL/GenBank/DDBJ whole genome shotgun (WGS) entry which is preliminary data.</text>
</comment>
<dbReference type="RefSeq" id="WP_377817831.1">
    <property type="nucleotide sequence ID" value="NZ_JBHSLU010000104.1"/>
</dbReference>
<keyword evidence="2" id="KW-0479">Metal-binding</keyword>
<sequence length="263" mass="27670">MLFENRTKRLLAAGELAIGLGVYHLRTAATPILAKTAGYDWLFILGEHGSFSTQEIGQLCLASLPTGVTPIVQIGPDAFHDGTRALDNGAQGLIVPHVDTAEKARAIVDAFRYPPIGRRSWGGPPALFGFAPPAMGEAQRLSDEEILLTVMLESPESIENAEAIASTPGIDILLLGVGDLSAEMGIPDERDHPRIIEAAKRVSSACRRHGKAMGIGGAYTPALLEIFIGIGARFALAGSDQGLLISAASAQAKAIKTLLRSEG</sequence>
<evidence type="ECO:0000256" key="3">
    <source>
        <dbReference type="ARBA" id="ARBA00023239"/>
    </source>
</evidence>
<reference evidence="6" key="1">
    <citation type="journal article" date="2019" name="Int. J. Syst. Evol. Microbiol.">
        <title>The Global Catalogue of Microorganisms (GCM) 10K type strain sequencing project: providing services to taxonomists for standard genome sequencing and annotation.</title>
        <authorList>
            <consortium name="The Broad Institute Genomics Platform"/>
            <consortium name="The Broad Institute Genome Sequencing Center for Infectious Disease"/>
            <person name="Wu L."/>
            <person name="Ma J."/>
        </authorList>
    </citation>
    <scope>NUCLEOTIDE SEQUENCE [LARGE SCALE GENOMIC DNA]</scope>
    <source>
        <strain evidence="6">CCUG 43117</strain>
    </source>
</reference>
<organism evidence="5 6">
    <name type="scientific">Bosea massiliensis</name>
    <dbReference type="NCBI Taxonomy" id="151419"/>
    <lineage>
        <taxon>Bacteria</taxon>
        <taxon>Pseudomonadati</taxon>
        <taxon>Pseudomonadota</taxon>
        <taxon>Alphaproteobacteria</taxon>
        <taxon>Hyphomicrobiales</taxon>
        <taxon>Boseaceae</taxon>
        <taxon>Bosea</taxon>
    </lineage>
</organism>
<dbReference type="InterPro" id="IPR050251">
    <property type="entry name" value="HpcH-HpaI_aldolase"/>
</dbReference>
<keyword evidence="3 5" id="KW-0456">Lyase</keyword>
<evidence type="ECO:0000259" key="4">
    <source>
        <dbReference type="Pfam" id="PF03328"/>
    </source>
</evidence>
<dbReference type="Pfam" id="PF03328">
    <property type="entry name" value="HpcH_HpaI"/>
    <property type="match status" value="1"/>
</dbReference>
<dbReference type="Gene3D" id="3.20.20.60">
    <property type="entry name" value="Phosphoenolpyruvate-binding domains"/>
    <property type="match status" value="1"/>
</dbReference>
<dbReference type="GO" id="GO:0016829">
    <property type="term" value="F:lyase activity"/>
    <property type="evidence" value="ECO:0007669"/>
    <property type="project" value="UniProtKB-KW"/>
</dbReference>
<evidence type="ECO:0000256" key="1">
    <source>
        <dbReference type="ARBA" id="ARBA00005568"/>
    </source>
</evidence>
<dbReference type="InterPro" id="IPR005000">
    <property type="entry name" value="Aldolase/citrate-lyase_domain"/>
</dbReference>
<dbReference type="EMBL" id="JBHSLU010000104">
    <property type="protein sequence ID" value="MFC5508603.1"/>
    <property type="molecule type" value="Genomic_DNA"/>
</dbReference>
<name>A0ABW0P8U6_9HYPH</name>
<dbReference type="SUPFAM" id="SSF51621">
    <property type="entry name" value="Phosphoenolpyruvate/pyruvate domain"/>
    <property type="match status" value="1"/>
</dbReference>
<evidence type="ECO:0000256" key="2">
    <source>
        <dbReference type="ARBA" id="ARBA00022723"/>
    </source>
</evidence>
<proteinExistence type="inferred from homology"/>
<evidence type="ECO:0000313" key="6">
    <source>
        <dbReference type="Proteomes" id="UP001596060"/>
    </source>
</evidence>
<dbReference type="InterPro" id="IPR040442">
    <property type="entry name" value="Pyrv_kinase-like_dom_sf"/>
</dbReference>
<accession>A0ABW0P8U6</accession>
<dbReference type="InterPro" id="IPR015813">
    <property type="entry name" value="Pyrv/PenolPyrv_kinase-like_dom"/>
</dbReference>
<keyword evidence="6" id="KW-1185">Reference proteome</keyword>
<dbReference type="PANTHER" id="PTHR30502:SF0">
    <property type="entry name" value="PHOSPHOENOLPYRUVATE CARBOXYLASE FAMILY PROTEIN"/>
    <property type="match status" value="1"/>
</dbReference>
<dbReference type="PANTHER" id="PTHR30502">
    <property type="entry name" value="2-KETO-3-DEOXY-L-RHAMNONATE ALDOLASE"/>
    <property type="match status" value="1"/>
</dbReference>
<comment type="similarity">
    <text evidence="1">Belongs to the HpcH/HpaI aldolase family.</text>
</comment>
<protein>
    <submittedName>
        <fullName evidence="5">HpcH/HpaI aldolase/citrate lyase family protein</fullName>
    </submittedName>
</protein>
<evidence type="ECO:0000313" key="5">
    <source>
        <dbReference type="EMBL" id="MFC5508603.1"/>
    </source>
</evidence>